<feature type="transmembrane region" description="Helical" evidence="1">
    <location>
        <begin position="71"/>
        <end position="93"/>
    </location>
</feature>
<feature type="transmembrane region" description="Helical" evidence="1">
    <location>
        <begin position="42"/>
        <end position="64"/>
    </location>
</feature>
<reference evidence="3" key="1">
    <citation type="submission" date="2016-11" db="EMBL/GenBank/DDBJ databases">
        <authorList>
            <person name="Varghese N."/>
            <person name="Submissions S."/>
        </authorList>
    </citation>
    <scope>NUCLEOTIDE SEQUENCE [LARGE SCALE GENOMIC DNA]</scope>
    <source>
        <strain evidence="3">DSM 100572</strain>
    </source>
</reference>
<dbReference type="Proteomes" id="UP000184109">
    <property type="component" value="Unassembled WGS sequence"/>
</dbReference>
<dbReference type="EMBL" id="FQXQ01000001">
    <property type="protein sequence ID" value="SHH42140.1"/>
    <property type="molecule type" value="Genomic_DNA"/>
</dbReference>
<keyword evidence="1" id="KW-1133">Transmembrane helix</keyword>
<evidence type="ECO:0008006" key="4">
    <source>
        <dbReference type="Google" id="ProtNLM"/>
    </source>
</evidence>
<feature type="transmembrane region" description="Helical" evidence="1">
    <location>
        <begin position="99"/>
        <end position="118"/>
    </location>
</feature>
<keyword evidence="1" id="KW-0812">Transmembrane</keyword>
<proteinExistence type="predicted"/>
<sequence length="121" mass="14063">MILSILCFLFISFGYSLFEKLKDKKGYTAFLNHHLKQTKYANLFWWLLVFINTFTSLILIIGIFSTLFNFYLFSPVIIYKTCVLNILILLFGQRIAGDFQGAANLGIYLILTILGWYLQVL</sequence>
<evidence type="ECO:0000313" key="2">
    <source>
        <dbReference type="EMBL" id="SHH42140.1"/>
    </source>
</evidence>
<dbReference type="STRING" id="1195760.SAMN05444281_0526"/>
<evidence type="ECO:0000313" key="3">
    <source>
        <dbReference type="Proteomes" id="UP000184109"/>
    </source>
</evidence>
<dbReference type="RefSeq" id="WP_143155224.1">
    <property type="nucleotide sequence ID" value="NZ_BMEN01000001.1"/>
</dbReference>
<name>A0A1M5SUN0_9FLAO</name>
<accession>A0A1M5SUN0</accession>
<keyword evidence="3" id="KW-1185">Reference proteome</keyword>
<gene>
    <name evidence="2" type="ORF">SAMN05444281_0526</name>
</gene>
<dbReference type="AlphaFoldDB" id="A0A1M5SUN0"/>
<organism evidence="2 3">
    <name type="scientific">Wenyingzhuangia marina</name>
    <dbReference type="NCBI Taxonomy" id="1195760"/>
    <lineage>
        <taxon>Bacteria</taxon>
        <taxon>Pseudomonadati</taxon>
        <taxon>Bacteroidota</taxon>
        <taxon>Flavobacteriia</taxon>
        <taxon>Flavobacteriales</taxon>
        <taxon>Flavobacteriaceae</taxon>
        <taxon>Wenyingzhuangia</taxon>
    </lineage>
</organism>
<dbReference type="OrthoDB" id="957977at2"/>
<protein>
    <recommendedName>
        <fullName evidence="4">DoxX-like family protein</fullName>
    </recommendedName>
</protein>
<keyword evidence="1" id="KW-0472">Membrane</keyword>
<evidence type="ECO:0000256" key="1">
    <source>
        <dbReference type="SAM" id="Phobius"/>
    </source>
</evidence>